<organism evidence="4 5">
    <name type="scientific">Candidatus Spyradosoma merdigallinarum</name>
    <dbReference type="NCBI Taxonomy" id="2840950"/>
    <lineage>
        <taxon>Bacteria</taxon>
        <taxon>Pseudomonadati</taxon>
        <taxon>Verrucomicrobiota</taxon>
        <taxon>Opitutia</taxon>
        <taxon>Opitutia incertae sedis</taxon>
        <taxon>Candidatus Spyradosoma</taxon>
    </lineage>
</organism>
<reference evidence="4" key="2">
    <citation type="journal article" date="2021" name="PeerJ">
        <title>Extensive microbial diversity within the chicken gut microbiome revealed by metagenomics and culture.</title>
        <authorList>
            <person name="Gilroy R."/>
            <person name="Ravi A."/>
            <person name="Getino M."/>
            <person name="Pursley I."/>
            <person name="Horton D.L."/>
            <person name="Alikhan N.F."/>
            <person name="Baker D."/>
            <person name="Gharbi K."/>
            <person name="Hall N."/>
            <person name="Watson M."/>
            <person name="Adriaenssens E.M."/>
            <person name="Foster-Nyarko E."/>
            <person name="Jarju S."/>
            <person name="Secka A."/>
            <person name="Antonio M."/>
            <person name="Oren A."/>
            <person name="Chaudhuri R.R."/>
            <person name="La Ragione R."/>
            <person name="Hildebrand F."/>
            <person name="Pallen M.J."/>
        </authorList>
    </citation>
    <scope>NUCLEOTIDE SEQUENCE</scope>
    <source>
        <strain evidence="4">10669</strain>
    </source>
</reference>
<dbReference type="SMART" id="SM00729">
    <property type="entry name" value="Elp3"/>
    <property type="match status" value="1"/>
</dbReference>
<keyword evidence="2" id="KW-0408">Iron</keyword>
<dbReference type="GO" id="GO:0005737">
    <property type="term" value="C:cytoplasm"/>
    <property type="evidence" value="ECO:0007669"/>
    <property type="project" value="UniProtKB-SubCell"/>
</dbReference>
<keyword evidence="2" id="KW-0143">Chaperone</keyword>
<proteinExistence type="inferred from homology"/>
<comment type="caution">
    <text evidence="4">The sequence shown here is derived from an EMBL/GenBank/DDBJ whole genome shotgun (WGS) entry which is preliminary data.</text>
</comment>
<dbReference type="GO" id="GO:0006779">
    <property type="term" value="P:porphyrin-containing compound biosynthetic process"/>
    <property type="evidence" value="ECO:0007669"/>
    <property type="project" value="InterPro"/>
</dbReference>
<evidence type="ECO:0000256" key="1">
    <source>
        <dbReference type="ARBA" id="ARBA00006100"/>
    </source>
</evidence>
<feature type="domain" description="Radical SAM core" evidence="3">
    <location>
        <begin position="11"/>
        <end position="240"/>
    </location>
</feature>
<comment type="function">
    <text evidence="2">Probably acts as a heme chaperone, transferring heme to an unknown acceptor. Binds one molecule of heme per monomer, possibly covalently. Binds 1 [4Fe-4S] cluster. The cluster is coordinated with 3 cysteines and an exchangeable S-adenosyl-L-methionine.</text>
</comment>
<dbReference type="Proteomes" id="UP000886812">
    <property type="component" value="Unassembled WGS sequence"/>
</dbReference>
<dbReference type="PROSITE" id="PS51918">
    <property type="entry name" value="RADICAL_SAM"/>
    <property type="match status" value="1"/>
</dbReference>
<dbReference type="Pfam" id="PF06969">
    <property type="entry name" value="HemN_C"/>
    <property type="match status" value="1"/>
</dbReference>
<dbReference type="SUPFAM" id="SSF102114">
    <property type="entry name" value="Radical SAM enzymes"/>
    <property type="match status" value="1"/>
</dbReference>
<dbReference type="SFLD" id="SFLDF00562">
    <property type="entry name" value="HemN-like__clustered_with_heat"/>
    <property type="match status" value="1"/>
</dbReference>
<keyword evidence="2" id="KW-0004">4Fe-4S</keyword>
<dbReference type="PANTHER" id="PTHR13932">
    <property type="entry name" value="COPROPORPHYRINIGEN III OXIDASE"/>
    <property type="match status" value="1"/>
</dbReference>
<dbReference type="InterPro" id="IPR006638">
    <property type="entry name" value="Elp3/MiaA/NifB-like_rSAM"/>
</dbReference>
<dbReference type="InterPro" id="IPR004559">
    <property type="entry name" value="HemW-like"/>
</dbReference>
<evidence type="ECO:0000313" key="5">
    <source>
        <dbReference type="Proteomes" id="UP000886812"/>
    </source>
</evidence>
<dbReference type="PANTHER" id="PTHR13932:SF5">
    <property type="entry name" value="RADICAL S-ADENOSYL METHIONINE DOMAIN-CONTAINING PROTEIN 1, MITOCHONDRIAL"/>
    <property type="match status" value="1"/>
</dbReference>
<evidence type="ECO:0000259" key="3">
    <source>
        <dbReference type="PROSITE" id="PS51918"/>
    </source>
</evidence>
<dbReference type="InterPro" id="IPR034505">
    <property type="entry name" value="Coproporphyrinogen-III_oxidase"/>
</dbReference>
<keyword evidence="2" id="KW-0963">Cytoplasm</keyword>
<dbReference type="InterPro" id="IPR010723">
    <property type="entry name" value="HemN_C"/>
</dbReference>
<dbReference type="InterPro" id="IPR007197">
    <property type="entry name" value="rSAM"/>
</dbReference>
<comment type="similarity">
    <text evidence="1">Belongs to the anaerobic coproporphyrinogen-III oxidase family. HemW subfamily.</text>
</comment>
<dbReference type="EMBL" id="DVOG01000046">
    <property type="protein sequence ID" value="HIV03845.1"/>
    <property type="molecule type" value="Genomic_DNA"/>
</dbReference>
<dbReference type="InterPro" id="IPR058240">
    <property type="entry name" value="rSAM_sf"/>
</dbReference>
<dbReference type="AlphaFoldDB" id="A0A9D1NJ60"/>
<dbReference type="GO" id="GO:0046872">
    <property type="term" value="F:metal ion binding"/>
    <property type="evidence" value="ECO:0007669"/>
    <property type="project" value="UniProtKB-UniRule"/>
</dbReference>
<comment type="subcellular location">
    <subcellularLocation>
        <location evidence="2">Cytoplasm</location>
    </subcellularLocation>
</comment>
<name>A0A9D1NJ60_9BACT</name>
<dbReference type="GO" id="GO:0004109">
    <property type="term" value="F:coproporphyrinogen oxidase activity"/>
    <property type="evidence" value="ECO:0007669"/>
    <property type="project" value="InterPro"/>
</dbReference>
<dbReference type="Pfam" id="PF04055">
    <property type="entry name" value="Radical_SAM"/>
    <property type="match status" value="1"/>
</dbReference>
<dbReference type="NCBIfam" id="TIGR00539">
    <property type="entry name" value="hemN_rel"/>
    <property type="match status" value="1"/>
</dbReference>
<dbReference type="Gene3D" id="3.30.750.200">
    <property type="match status" value="1"/>
</dbReference>
<keyword evidence="2" id="KW-0411">Iron-sulfur</keyword>
<keyword evidence="2" id="KW-0479">Metal-binding</keyword>
<evidence type="ECO:0000313" key="4">
    <source>
        <dbReference type="EMBL" id="HIV03845.1"/>
    </source>
</evidence>
<gene>
    <name evidence="4" type="primary">hemW</name>
    <name evidence="4" type="ORF">IAC75_01690</name>
</gene>
<keyword evidence="2" id="KW-0349">Heme</keyword>
<protein>
    <recommendedName>
        <fullName evidence="2">Heme chaperone HemW</fullName>
    </recommendedName>
</protein>
<reference evidence="4" key="1">
    <citation type="submission" date="2020-10" db="EMBL/GenBank/DDBJ databases">
        <authorList>
            <person name="Gilroy R."/>
        </authorList>
    </citation>
    <scope>NUCLEOTIDE SEQUENCE</scope>
    <source>
        <strain evidence="4">10669</strain>
    </source>
</reference>
<dbReference type="SFLD" id="SFLDG01065">
    <property type="entry name" value="anaerobic_coproporphyrinogen-I"/>
    <property type="match status" value="1"/>
</dbReference>
<dbReference type="GO" id="GO:0051539">
    <property type="term" value="F:4 iron, 4 sulfur cluster binding"/>
    <property type="evidence" value="ECO:0007669"/>
    <property type="project" value="UniProtKB-UniRule"/>
</dbReference>
<evidence type="ECO:0000256" key="2">
    <source>
        <dbReference type="RuleBase" id="RU364116"/>
    </source>
</evidence>
<keyword evidence="2" id="KW-0949">S-adenosyl-L-methionine</keyword>
<accession>A0A9D1NJ60</accession>
<dbReference type="SFLD" id="SFLDS00029">
    <property type="entry name" value="Radical_SAM"/>
    <property type="match status" value="1"/>
</dbReference>
<sequence>MSEAQTESSARGNAVPLGIYVHVPFCGTACDYCAFYREEPRRASIDAWLAGVERELRLVPFPREAETFFIGGGTPGVLSAKDFGRLVEALVAANGGRVPAEWTVEFAPATVKADKLRTLRALGANRISLGVQSFDAGTLALLGRRHSPKQIFSAAETLRASGFGNVNFDLIFSVPGENPLRWTSDLETALALAPEHLSAYCLILEEDAPLLSRLKNAGRFDSAEKSPEREAELYLETWARLAAAGYEQYEVANHAKKGRACIHNLNTWKMAEWLGYGPSAASQCGGRRFRNPANLGVWLDGLTEGVPAREDVERLSPRKLFEDAVIFGLRLARGFDVAELSRRFGVPAPAALAALGGALRSEGYLEAAFPENIWRPTKRGLLVADAVALEALRAFGD</sequence>